<keyword evidence="9" id="KW-1185">Reference proteome</keyword>
<name>A0A9E7HZ90_9LILI</name>
<evidence type="ECO:0000256" key="5">
    <source>
        <dbReference type="SAM" id="Coils"/>
    </source>
</evidence>
<dbReference type="InterPro" id="IPR043452">
    <property type="entry name" value="BZIP46-like"/>
</dbReference>
<keyword evidence="3" id="KW-0238">DNA-binding</keyword>
<gene>
    <name evidence="8" type="ORF">MUK42_17442</name>
</gene>
<feature type="region of interest" description="Disordered" evidence="6">
    <location>
        <begin position="256"/>
        <end position="278"/>
    </location>
</feature>
<dbReference type="Gene3D" id="1.20.5.170">
    <property type="match status" value="1"/>
</dbReference>
<dbReference type="PROSITE" id="PS00036">
    <property type="entry name" value="BZIP_BASIC"/>
    <property type="match status" value="1"/>
</dbReference>
<dbReference type="GO" id="GO:0045893">
    <property type="term" value="P:positive regulation of DNA-templated transcription"/>
    <property type="evidence" value="ECO:0007669"/>
    <property type="project" value="InterPro"/>
</dbReference>
<protein>
    <submittedName>
        <fullName evidence="8">Basic region leucine zipper</fullName>
    </submittedName>
</protein>
<keyword evidence="5" id="KW-0175">Coiled coil</keyword>
<dbReference type="GO" id="GO:0003677">
    <property type="term" value="F:DNA binding"/>
    <property type="evidence" value="ECO:0007669"/>
    <property type="project" value="UniProtKB-KW"/>
</dbReference>
<keyword evidence="2" id="KW-0938">Abscisic acid signaling pathway</keyword>
<dbReference type="SMART" id="SM00338">
    <property type="entry name" value="BRLZ"/>
    <property type="match status" value="1"/>
</dbReference>
<dbReference type="PANTHER" id="PTHR22952">
    <property type="entry name" value="CAMP-RESPONSE ELEMENT BINDING PROTEIN-RELATED"/>
    <property type="match status" value="1"/>
</dbReference>
<organism evidence="8 9">
    <name type="scientific">Musa troglodytarum</name>
    <name type="common">fe'i banana</name>
    <dbReference type="NCBI Taxonomy" id="320322"/>
    <lineage>
        <taxon>Eukaryota</taxon>
        <taxon>Viridiplantae</taxon>
        <taxon>Streptophyta</taxon>
        <taxon>Embryophyta</taxon>
        <taxon>Tracheophyta</taxon>
        <taxon>Spermatophyta</taxon>
        <taxon>Magnoliopsida</taxon>
        <taxon>Liliopsida</taxon>
        <taxon>Zingiberales</taxon>
        <taxon>Musaceae</taxon>
        <taxon>Musa</taxon>
    </lineage>
</organism>
<feature type="coiled-coil region" evidence="5">
    <location>
        <begin position="431"/>
        <end position="468"/>
    </location>
</feature>
<dbReference type="GO" id="GO:0009738">
    <property type="term" value="P:abscisic acid-activated signaling pathway"/>
    <property type="evidence" value="ECO:0007669"/>
    <property type="project" value="UniProtKB-KW"/>
</dbReference>
<dbReference type="GO" id="GO:0005634">
    <property type="term" value="C:nucleus"/>
    <property type="evidence" value="ECO:0007669"/>
    <property type="project" value="UniProtKB-SubCell"/>
</dbReference>
<evidence type="ECO:0000313" key="9">
    <source>
        <dbReference type="Proteomes" id="UP001055439"/>
    </source>
</evidence>
<dbReference type="GO" id="GO:0003700">
    <property type="term" value="F:DNA-binding transcription factor activity"/>
    <property type="evidence" value="ECO:0007669"/>
    <property type="project" value="InterPro"/>
</dbReference>
<evidence type="ECO:0000259" key="7">
    <source>
        <dbReference type="PROSITE" id="PS00036"/>
    </source>
</evidence>
<dbReference type="InterPro" id="IPR004827">
    <property type="entry name" value="bZIP"/>
</dbReference>
<evidence type="ECO:0000256" key="4">
    <source>
        <dbReference type="ARBA" id="ARBA00023242"/>
    </source>
</evidence>
<dbReference type="OrthoDB" id="644067at2759"/>
<evidence type="ECO:0000313" key="8">
    <source>
        <dbReference type="EMBL" id="URE38238.1"/>
    </source>
</evidence>
<dbReference type="CDD" id="cd14707">
    <property type="entry name" value="bZIP_plant_BZIP46"/>
    <property type="match status" value="1"/>
</dbReference>
<comment type="subcellular location">
    <subcellularLocation>
        <location evidence="1">Nucleus</location>
    </subcellularLocation>
</comment>
<dbReference type="AlphaFoldDB" id="A0A9E7HZ90"/>
<sequence>MTPLFIVLKGGSHLSLPVISSAGGDTPSRVPSMDMAPLLNPEFKATVLQGVRERARALAAMASLSESRNMTLEDAEVTSEHRGPEPIRRQLIPLEDRDPVAATDLDLEFPLMRQNTIYSLTLDEIQNAVCEPGKTFGSMNMDEFLTNIWNVEEIQAAAAANNNNEVPINHLAESTAGRQAAEAAPLRRQGSLTLPAPLSRKTVDEVWAEIHRDAALRSQHVERASQEGAGSAPRQPTFGEMTLEDFLIKAGVVREGYGGGPPGAPSPHQQPVVPPPAPAAQQYGMAGFGHVVGVAGYVDEQGLGSAAGVGNGGYSVGNGFGGRVGNGYAASAAVRSPASPVSSEGIGGGQVDNTVAGYVVDGPRVGGGGGGRKRPTDGAAVDKVVERRQRRMIKNRESAARSRARKQVRTVAVISMYHNNNIQRARHVKGMQCAQAYTVELEAELNQLKEENGRLREEQGRVMALRKQLVLESMSEQARINVQKAARKLRRCSSSTW</sequence>
<reference evidence="8" key="1">
    <citation type="submission" date="2022-05" db="EMBL/GenBank/DDBJ databases">
        <title>The Musa troglodytarum L. genome provides insights into the mechanism of non-climacteric behaviour and enrichment of carotenoids.</title>
        <authorList>
            <person name="Wang J."/>
        </authorList>
    </citation>
    <scope>NUCLEOTIDE SEQUENCE</scope>
    <source>
        <tissue evidence="8">Leaf</tissue>
    </source>
</reference>
<keyword evidence="4" id="KW-0539">Nucleus</keyword>
<feature type="domain" description="BZIP" evidence="7">
    <location>
        <begin position="390"/>
        <end position="405"/>
    </location>
</feature>
<evidence type="ECO:0000256" key="1">
    <source>
        <dbReference type="ARBA" id="ARBA00004123"/>
    </source>
</evidence>
<dbReference type="EMBL" id="CP097510">
    <property type="protein sequence ID" value="URE38238.1"/>
    <property type="molecule type" value="Genomic_DNA"/>
</dbReference>
<dbReference type="PANTHER" id="PTHR22952:SF175">
    <property type="entry name" value="PROTEIN ABSCISIC ACID-INSENSITIVE 5"/>
    <property type="match status" value="1"/>
</dbReference>
<evidence type="ECO:0000256" key="6">
    <source>
        <dbReference type="SAM" id="MobiDB-lite"/>
    </source>
</evidence>
<accession>A0A9E7HZ90</accession>
<dbReference type="Proteomes" id="UP001055439">
    <property type="component" value="Chromosome 8"/>
</dbReference>
<evidence type="ECO:0000256" key="2">
    <source>
        <dbReference type="ARBA" id="ARBA00022682"/>
    </source>
</evidence>
<proteinExistence type="predicted"/>
<evidence type="ECO:0000256" key="3">
    <source>
        <dbReference type="ARBA" id="ARBA00023125"/>
    </source>
</evidence>